<comment type="similarity">
    <text evidence="1">Belongs to the WD repeat CDC20/Fizzy family.</text>
</comment>
<evidence type="ECO:0000256" key="6">
    <source>
        <dbReference type="ARBA" id="ARBA00023306"/>
    </source>
</evidence>
<dbReference type="PANTHER" id="PTHR19918:SF8">
    <property type="entry name" value="FI02843P"/>
    <property type="match status" value="1"/>
</dbReference>
<evidence type="ECO:0000256" key="5">
    <source>
        <dbReference type="ARBA" id="ARBA00022776"/>
    </source>
</evidence>
<dbReference type="InParanoid" id="E4X810"/>
<feature type="compositionally biased region" description="Basic and acidic residues" evidence="8">
    <location>
        <begin position="17"/>
        <end position="30"/>
    </location>
</feature>
<organism evidence="10">
    <name type="scientific">Oikopleura dioica</name>
    <name type="common">Tunicate</name>
    <dbReference type="NCBI Taxonomy" id="34765"/>
    <lineage>
        <taxon>Eukaryota</taxon>
        <taxon>Metazoa</taxon>
        <taxon>Chordata</taxon>
        <taxon>Tunicata</taxon>
        <taxon>Appendicularia</taxon>
        <taxon>Copelata</taxon>
        <taxon>Oikopleuridae</taxon>
        <taxon>Oikopleura</taxon>
    </lineage>
</organism>
<dbReference type="Proteomes" id="UP000001307">
    <property type="component" value="Unassembled WGS sequence"/>
</dbReference>
<dbReference type="SMART" id="SM00320">
    <property type="entry name" value="WD40"/>
    <property type="match status" value="6"/>
</dbReference>
<dbReference type="InterPro" id="IPR036322">
    <property type="entry name" value="WD40_repeat_dom_sf"/>
</dbReference>
<dbReference type="GO" id="GO:0051301">
    <property type="term" value="P:cell division"/>
    <property type="evidence" value="ECO:0007669"/>
    <property type="project" value="UniProtKB-KW"/>
</dbReference>
<dbReference type="InterPro" id="IPR056150">
    <property type="entry name" value="WD40_CDC20-Fz"/>
</dbReference>
<keyword evidence="3" id="KW-0132">Cell division</keyword>
<evidence type="ECO:0000256" key="3">
    <source>
        <dbReference type="ARBA" id="ARBA00022618"/>
    </source>
</evidence>
<feature type="repeat" description="WD" evidence="7">
    <location>
        <begin position="300"/>
        <end position="332"/>
    </location>
</feature>
<proteinExistence type="inferred from homology"/>
<reference evidence="10" key="1">
    <citation type="journal article" date="2010" name="Science">
        <title>Plasticity of animal genome architecture unmasked by rapid evolution of a pelagic tunicate.</title>
        <authorList>
            <person name="Denoeud F."/>
            <person name="Henriet S."/>
            <person name="Mungpakdee S."/>
            <person name="Aury J.M."/>
            <person name="Da Silva C."/>
            <person name="Brinkmann H."/>
            <person name="Mikhaleva J."/>
            <person name="Olsen L.C."/>
            <person name="Jubin C."/>
            <person name="Canestro C."/>
            <person name="Bouquet J.M."/>
            <person name="Danks G."/>
            <person name="Poulain J."/>
            <person name="Campsteijn C."/>
            <person name="Adamski M."/>
            <person name="Cross I."/>
            <person name="Yadetie F."/>
            <person name="Muffato M."/>
            <person name="Louis A."/>
            <person name="Butcher S."/>
            <person name="Tsagkogeorga G."/>
            <person name="Konrad A."/>
            <person name="Singh S."/>
            <person name="Jensen M.F."/>
            <person name="Cong E.H."/>
            <person name="Eikeseth-Otteraa H."/>
            <person name="Noel B."/>
            <person name="Anthouard V."/>
            <person name="Porcel B.M."/>
            <person name="Kachouri-Lafond R."/>
            <person name="Nishino A."/>
            <person name="Ugolini M."/>
            <person name="Chourrout P."/>
            <person name="Nishida H."/>
            <person name="Aasland R."/>
            <person name="Huzurbazar S."/>
            <person name="Westhof E."/>
            <person name="Delsuc F."/>
            <person name="Lehrach H."/>
            <person name="Reinhardt R."/>
            <person name="Weissenbach J."/>
            <person name="Roy S.W."/>
            <person name="Artiguenave F."/>
            <person name="Postlethwait J.H."/>
            <person name="Manak J.R."/>
            <person name="Thompson E.M."/>
            <person name="Jaillon O."/>
            <person name="Du Pasquier L."/>
            <person name="Boudinot P."/>
            <person name="Liberles D.A."/>
            <person name="Volff J.N."/>
            <person name="Philippe H."/>
            <person name="Lenhard B."/>
            <person name="Roest Crollius H."/>
            <person name="Wincker P."/>
            <person name="Chourrout D."/>
        </authorList>
    </citation>
    <scope>NUCLEOTIDE SEQUENCE [LARGE SCALE GENOMIC DNA]</scope>
</reference>
<keyword evidence="11" id="KW-1185">Reference proteome</keyword>
<dbReference type="AlphaFoldDB" id="E4X810"/>
<dbReference type="Gene3D" id="2.130.10.10">
    <property type="entry name" value="YVTN repeat-like/Quinoprotein amine dehydrogenase"/>
    <property type="match status" value="1"/>
</dbReference>
<evidence type="ECO:0000256" key="2">
    <source>
        <dbReference type="ARBA" id="ARBA00022574"/>
    </source>
</evidence>
<keyword evidence="6" id="KW-0131">Cell cycle</keyword>
<accession>E4X810</accession>
<evidence type="ECO:0000313" key="11">
    <source>
        <dbReference type="Proteomes" id="UP000001307"/>
    </source>
</evidence>
<feature type="compositionally biased region" description="Low complexity" evidence="8">
    <location>
        <begin position="35"/>
        <end position="70"/>
    </location>
</feature>
<dbReference type="PANTHER" id="PTHR19918">
    <property type="entry name" value="CELL DIVISION CYCLE 20 CDC20 FIZZY -RELATED"/>
    <property type="match status" value="1"/>
</dbReference>
<keyword evidence="5" id="KW-0498">Mitosis</keyword>
<feature type="repeat" description="WD" evidence="7">
    <location>
        <begin position="434"/>
        <end position="475"/>
    </location>
</feature>
<name>E4X810_OIKDI</name>
<dbReference type="PROSITE" id="PS50294">
    <property type="entry name" value="WD_REPEATS_REGION"/>
    <property type="match status" value="2"/>
</dbReference>
<evidence type="ECO:0000256" key="8">
    <source>
        <dbReference type="SAM" id="MobiDB-lite"/>
    </source>
</evidence>
<feature type="domain" description="CDC20/Fizzy WD40" evidence="9">
    <location>
        <begin position="169"/>
        <end position="465"/>
    </location>
</feature>
<dbReference type="InterPro" id="IPR033010">
    <property type="entry name" value="Cdc20/Fizzy"/>
</dbReference>
<dbReference type="GO" id="GO:0005680">
    <property type="term" value="C:anaphase-promoting complex"/>
    <property type="evidence" value="ECO:0007669"/>
    <property type="project" value="TreeGrafter"/>
</dbReference>
<dbReference type="GO" id="GO:1990757">
    <property type="term" value="F:ubiquitin ligase activator activity"/>
    <property type="evidence" value="ECO:0007669"/>
    <property type="project" value="TreeGrafter"/>
</dbReference>
<dbReference type="SUPFAM" id="SSF50978">
    <property type="entry name" value="WD40 repeat-like"/>
    <property type="match status" value="1"/>
</dbReference>
<dbReference type="OrthoDB" id="10263272at2759"/>
<evidence type="ECO:0000256" key="4">
    <source>
        <dbReference type="ARBA" id="ARBA00022737"/>
    </source>
</evidence>
<dbReference type="EMBL" id="FN653028">
    <property type="protein sequence ID" value="CBY18833.1"/>
    <property type="molecule type" value="Genomic_DNA"/>
</dbReference>
<gene>
    <name evidence="10" type="ORF">GSOID_T00003701001</name>
</gene>
<dbReference type="InterPro" id="IPR001680">
    <property type="entry name" value="WD40_rpt"/>
</dbReference>
<dbReference type="GO" id="GO:0031145">
    <property type="term" value="P:anaphase-promoting complex-dependent catabolic process"/>
    <property type="evidence" value="ECO:0007669"/>
    <property type="project" value="TreeGrafter"/>
</dbReference>
<evidence type="ECO:0000259" key="9">
    <source>
        <dbReference type="Pfam" id="PF24807"/>
    </source>
</evidence>
<protein>
    <recommendedName>
        <fullName evidence="9">CDC20/Fizzy WD40 domain-containing protein</fullName>
    </recommendedName>
</protein>
<sequence length="495" mass="54954">MSLFHEMENKLRLDGQVTKDSRIARRDAKNKVQQNASLNNSTLNNSKCLNVSKQASGKNRSRSSSKSPSRGTGGDRFMPKLGDDAKLHALMSEMNISNQTPQDKEEKDLLATISSVASNNTQRGILSYANKPKMMPGSAHGSKLVFSATKSTKAKTSIRYVETSVDKILDAPCVEQDFNINILDWGENNIIAVALANQIFLWNAETSAINELCSLEENTKVTSIKWIDDCNISFGDSRNRMHVWDATEQQSLRKMRGHAARVSSIAVGQGQVPWLLTCGSKSGEIHNYDVRKPNPFLSKFNVHTEEVSGLSWSPDGRLLASGGIDNVVGLWSNDIGTSFNEPMHKLEEHQAGVKAVQWCPWKPQLLATGGGAACKKMIIWNGNSGQKVLDVDTENQVSGIHWNERLREIVTCHGYPNNVLRLWKYPKFSHMIDFEGHDGRILCSSQSPCGKYVCSLGEDETLRLWKVFFSEETETKAKRAGGSRSQTATALSMRF</sequence>
<feature type="region of interest" description="Disordered" evidence="8">
    <location>
        <begin position="17"/>
        <end position="81"/>
    </location>
</feature>
<keyword evidence="4" id="KW-0677">Repeat</keyword>
<dbReference type="GO" id="GO:1905786">
    <property type="term" value="P:positive regulation of anaphase-promoting complex-dependent catabolic process"/>
    <property type="evidence" value="ECO:0007669"/>
    <property type="project" value="TreeGrafter"/>
</dbReference>
<dbReference type="PROSITE" id="PS50082">
    <property type="entry name" value="WD_REPEATS_2"/>
    <property type="match status" value="2"/>
</dbReference>
<dbReference type="InterPro" id="IPR015943">
    <property type="entry name" value="WD40/YVTN_repeat-like_dom_sf"/>
</dbReference>
<dbReference type="Pfam" id="PF24807">
    <property type="entry name" value="WD40_CDC20-Fz"/>
    <property type="match status" value="1"/>
</dbReference>
<evidence type="ECO:0000256" key="1">
    <source>
        <dbReference type="ARBA" id="ARBA00006445"/>
    </source>
</evidence>
<evidence type="ECO:0000313" key="10">
    <source>
        <dbReference type="EMBL" id="CBY18833.1"/>
    </source>
</evidence>
<evidence type="ECO:0000256" key="7">
    <source>
        <dbReference type="PROSITE-ProRule" id="PRU00221"/>
    </source>
</evidence>
<dbReference type="GO" id="GO:0010997">
    <property type="term" value="F:anaphase-promoting complex binding"/>
    <property type="evidence" value="ECO:0007669"/>
    <property type="project" value="InterPro"/>
</dbReference>
<keyword evidence="2 7" id="KW-0853">WD repeat</keyword>